<evidence type="ECO:0000313" key="2">
    <source>
        <dbReference type="EMBL" id="CAD7241280.1"/>
    </source>
</evidence>
<evidence type="ECO:0000256" key="1">
    <source>
        <dbReference type="SAM" id="Phobius"/>
    </source>
</evidence>
<reference evidence="2" key="1">
    <citation type="submission" date="2020-11" db="EMBL/GenBank/DDBJ databases">
        <authorList>
            <person name="Tran Van P."/>
        </authorList>
    </citation>
    <scope>NUCLEOTIDE SEQUENCE</scope>
</reference>
<accession>A0A7R8X274</accession>
<feature type="transmembrane region" description="Helical" evidence="1">
    <location>
        <begin position="289"/>
        <end position="311"/>
    </location>
</feature>
<keyword evidence="1" id="KW-0812">Transmembrane</keyword>
<name>A0A7R8X274_9CRUS</name>
<organism evidence="2">
    <name type="scientific">Darwinula stevensoni</name>
    <dbReference type="NCBI Taxonomy" id="69355"/>
    <lineage>
        <taxon>Eukaryota</taxon>
        <taxon>Metazoa</taxon>
        <taxon>Ecdysozoa</taxon>
        <taxon>Arthropoda</taxon>
        <taxon>Crustacea</taxon>
        <taxon>Oligostraca</taxon>
        <taxon>Ostracoda</taxon>
        <taxon>Podocopa</taxon>
        <taxon>Podocopida</taxon>
        <taxon>Darwinulocopina</taxon>
        <taxon>Darwinuloidea</taxon>
        <taxon>Darwinulidae</taxon>
        <taxon>Darwinula</taxon>
    </lineage>
</organism>
<keyword evidence="1" id="KW-1133">Transmembrane helix</keyword>
<proteinExistence type="predicted"/>
<dbReference type="Proteomes" id="UP000677054">
    <property type="component" value="Unassembled WGS sequence"/>
</dbReference>
<protein>
    <submittedName>
        <fullName evidence="2">Uncharacterized protein</fullName>
    </submittedName>
</protein>
<keyword evidence="1" id="KW-0472">Membrane</keyword>
<feature type="transmembrane region" description="Helical" evidence="1">
    <location>
        <begin position="47"/>
        <end position="67"/>
    </location>
</feature>
<dbReference type="AlphaFoldDB" id="A0A7R8X274"/>
<gene>
    <name evidence="2" type="ORF">DSTB1V02_LOCUS1280</name>
</gene>
<evidence type="ECO:0000313" key="3">
    <source>
        <dbReference type="Proteomes" id="UP000677054"/>
    </source>
</evidence>
<sequence>MRGVMTVILTLSSVLYSWWNGRALHGLFRRGLALNRGRDRPLWSWSQGMLVSSGVFYAVAAGMLVFGRPVLWDSNDIKDPLFLLVVGSGSIVAAAQIVTHPLLYSWMCCEIALFQRRMTVQVEQGALRPMDWLDSRKGVERLARDLNRIYGPMCALHLLMDGGLAILYVYLLAETAQLATWSMSSAALAGVGVVCRAAIALLGFPPIVIFHFSASRVYAQDELFWRAMSNTAIFSKKRETIESIDDPVVSRASLIHEWEKPECYLAMFYKARMIRFTAFGFAGMGKESFTMLLETILTYSVVMIFDAVHFVKHEG</sequence>
<dbReference type="EMBL" id="LR899634">
    <property type="protein sequence ID" value="CAD7241280.1"/>
    <property type="molecule type" value="Genomic_DNA"/>
</dbReference>
<feature type="transmembrane region" description="Helical" evidence="1">
    <location>
        <begin position="185"/>
        <end position="212"/>
    </location>
</feature>
<feature type="transmembrane region" description="Helical" evidence="1">
    <location>
        <begin position="79"/>
        <end position="98"/>
    </location>
</feature>
<keyword evidence="3" id="KW-1185">Reference proteome</keyword>
<feature type="transmembrane region" description="Helical" evidence="1">
    <location>
        <begin position="149"/>
        <end position="173"/>
    </location>
</feature>
<dbReference type="EMBL" id="CAJPEV010000117">
    <property type="protein sequence ID" value="CAG0880854.1"/>
    <property type="molecule type" value="Genomic_DNA"/>
</dbReference>